<dbReference type="Pfam" id="PF02223">
    <property type="entry name" value="Thymidylate_kin"/>
    <property type="match status" value="1"/>
</dbReference>
<name>A0A1I4E2F1_9BACL</name>
<dbReference type="GO" id="GO:0006227">
    <property type="term" value="P:dUDP biosynthetic process"/>
    <property type="evidence" value="ECO:0007669"/>
    <property type="project" value="TreeGrafter"/>
</dbReference>
<dbReference type="AlphaFoldDB" id="A0A1I4E2F1"/>
<keyword evidence="4" id="KW-0067">ATP-binding</keyword>
<dbReference type="Gene3D" id="3.40.50.300">
    <property type="entry name" value="P-loop containing nucleotide triphosphate hydrolases"/>
    <property type="match status" value="1"/>
</dbReference>
<dbReference type="RefSeq" id="WP_092277292.1">
    <property type="nucleotide sequence ID" value="NZ_FORT01000028.1"/>
</dbReference>
<sequence>MLVEITGIDGSGKTTLIHRLRKELNEHSHIWAYERNFKNRSKRFLESIALNKGFDRCEKLFKPELVEFANALELVEEVNRNFYYLRDDSRQVYFVDQYYCSWMATAILNELDILEDLRMIYSYLPKPDLSIFLTVPPEIALSRLQAREKGDQILQLDSPINRLSNMAKIMDEVHKEELYPQIKIDGSKGPDAIYDEVITLLMQRRKWEFR</sequence>
<feature type="domain" description="Thymidylate kinase-like" evidence="5">
    <location>
        <begin position="5"/>
        <end position="175"/>
    </location>
</feature>
<protein>
    <recommendedName>
        <fullName evidence="2">Thymidylate kinase</fullName>
    </recommendedName>
</protein>
<evidence type="ECO:0000259" key="5">
    <source>
        <dbReference type="Pfam" id="PF02223"/>
    </source>
</evidence>
<keyword evidence="7" id="KW-1185">Reference proteome</keyword>
<dbReference type="PANTHER" id="PTHR10344">
    <property type="entry name" value="THYMIDYLATE KINASE"/>
    <property type="match status" value="1"/>
</dbReference>
<evidence type="ECO:0000256" key="2">
    <source>
        <dbReference type="ARBA" id="ARBA00017144"/>
    </source>
</evidence>
<dbReference type="SUPFAM" id="SSF52540">
    <property type="entry name" value="P-loop containing nucleoside triphosphate hydrolases"/>
    <property type="match status" value="1"/>
</dbReference>
<dbReference type="Proteomes" id="UP000198915">
    <property type="component" value="Unassembled WGS sequence"/>
</dbReference>
<keyword evidence="3" id="KW-0547">Nucleotide-binding</keyword>
<keyword evidence="6" id="KW-0418">Kinase</keyword>
<evidence type="ECO:0000256" key="4">
    <source>
        <dbReference type="ARBA" id="ARBA00022840"/>
    </source>
</evidence>
<keyword evidence="6" id="KW-0808">Transferase</keyword>
<proteinExistence type="inferred from homology"/>
<organism evidence="6 7">
    <name type="scientific">Brevibacillus centrosporus</name>
    <dbReference type="NCBI Taxonomy" id="54910"/>
    <lineage>
        <taxon>Bacteria</taxon>
        <taxon>Bacillati</taxon>
        <taxon>Bacillota</taxon>
        <taxon>Bacilli</taxon>
        <taxon>Bacillales</taxon>
        <taxon>Paenibacillaceae</taxon>
        <taxon>Brevibacillus</taxon>
    </lineage>
</organism>
<dbReference type="GO" id="GO:0005737">
    <property type="term" value="C:cytoplasm"/>
    <property type="evidence" value="ECO:0007669"/>
    <property type="project" value="TreeGrafter"/>
</dbReference>
<dbReference type="STRING" id="1884381.SAMN05518846_12821"/>
<evidence type="ECO:0000256" key="1">
    <source>
        <dbReference type="ARBA" id="ARBA00009776"/>
    </source>
</evidence>
<dbReference type="InterPro" id="IPR039430">
    <property type="entry name" value="Thymidylate_kin-like_dom"/>
</dbReference>
<evidence type="ECO:0000256" key="3">
    <source>
        <dbReference type="ARBA" id="ARBA00022741"/>
    </source>
</evidence>
<dbReference type="InterPro" id="IPR027417">
    <property type="entry name" value="P-loop_NTPase"/>
</dbReference>
<reference evidence="7" key="1">
    <citation type="submission" date="2016-10" db="EMBL/GenBank/DDBJ databases">
        <authorList>
            <person name="Varghese N."/>
            <person name="Submissions S."/>
        </authorList>
    </citation>
    <scope>NUCLEOTIDE SEQUENCE [LARGE SCALE GENOMIC DNA]</scope>
    <source>
        <strain evidence="7">OK042</strain>
    </source>
</reference>
<dbReference type="EMBL" id="FORT01000028">
    <property type="protein sequence ID" value="SFL00038.1"/>
    <property type="molecule type" value="Genomic_DNA"/>
</dbReference>
<evidence type="ECO:0000313" key="7">
    <source>
        <dbReference type="Proteomes" id="UP000198915"/>
    </source>
</evidence>
<dbReference type="GO" id="GO:0004798">
    <property type="term" value="F:dTMP kinase activity"/>
    <property type="evidence" value="ECO:0007669"/>
    <property type="project" value="TreeGrafter"/>
</dbReference>
<dbReference type="GO" id="GO:0005524">
    <property type="term" value="F:ATP binding"/>
    <property type="evidence" value="ECO:0007669"/>
    <property type="project" value="UniProtKB-KW"/>
</dbReference>
<accession>A0A1I4E2F1</accession>
<evidence type="ECO:0000313" key="6">
    <source>
        <dbReference type="EMBL" id="SFL00038.1"/>
    </source>
</evidence>
<comment type="similarity">
    <text evidence="1">Belongs to the thymidylate kinase family.</text>
</comment>
<gene>
    <name evidence="6" type="ORF">SAMN05518846_12821</name>
</gene>
<dbReference type="PANTHER" id="PTHR10344:SF4">
    <property type="entry name" value="UMP-CMP KINASE 2, MITOCHONDRIAL"/>
    <property type="match status" value="1"/>
</dbReference>
<dbReference type="GO" id="GO:0006233">
    <property type="term" value="P:dTDP biosynthetic process"/>
    <property type="evidence" value="ECO:0007669"/>
    <property type="project" value="TreeGrafter"/>
</dbReference>
<dbReference type="GO" id="GO:0006235">
    <property type="term" value="P:dTTP biosynthetic process"/>
    <property type="evidence" value="ECO:0007669"/>
    <property type="project" value="TreeGrafter"/>
</dbReference>